<feature type="region of interest" description="Disordered" evidence="1">
    <location>
        <begin position="1"/>
        <end position="29"/>
    </location>
</feature>
<accession>Q4RNW4</accession>
<proteinExistence type="predicted"/>
<gene>
    <name evidence="2" type="ORF">GSTENG00031382001</name>
</gene>
<sequence length="29" mass="3382">MGAQRGLVRDHEPLETPWSITQSERLTWS</sequence>
<evidence type="ECO:0000313" key="2">
    <source>
        <dbReference type="EMBL" id="CAG09918.1"/>
    </source>
</evidence>
<dbReference type="KEGG" id="tng:GSTEN00031382G001"/>
<organism evidence="2">
    <name type="scientific">Tetraodon nigroviridis</name>
    <name type="common">Spotted green pufferfish</name>
    <name type="synonym">Chelonodon nigroviridis</name>
    <dbReference type="NCBI Taxonomy" id="99883"/>
    <lineage>
        <taxon>Eukaryota</taxon>
        <taxon>Metazoa</taxon>
        <taxon>Chordata</taxon>
        <taxon>Craniata</taxon>
        <taxon>Vertebrata</taxon>
        <taxon>Euteleostomi</taxon>
        <taxon>Actinopterygii</taxon>
        <taxon>Neopterygii</taxon>
        <taxon>Teleostei</taxon>
        <taxon>Neoteleostei</taxon>
        <taxon>Acanthomorphata</taxon>
        <taxon>Eupercaria</taxon>
        <taxon>Tetraodontiformes</taxon>
        <taxon>Tetradontoidea</taxon>
        <taxon>Tetraodontidae</taxon>
        <taxon>Tetraodon</taxon>
    </lineage>
</organism>
<comment type="caution">
    <text evidence="2">The sequence shown here is derived from an EMBL/GenBank/DDBJ whole genome shotgun (WGS) entry which is preliminary data.</text>
</comment>
<name>Q4RNW4_TETNG</name>
<feature type="compositionally biased region" description="Polar residues" evidence="1">
    <location>
        <begin position="18"/>
        <end position="29"/>
    </location>
</feature>
<evidence type="ECO:0000256" key="1">
    <source>
        <dbReference type="SAM" id="MobiDB-lite"/>
    </source>
</evidence>
<dbReference type="AlphaFoldDB" id="Q4RNW4"/>
<reference evidence="2" key="1">
    <citation type="journal article" date="2004" name="Nature">
        <title>Genome duplication in the teleost fish Tetraodon nigroviridis reveals the early vertebrate proto-karyotype.</title>
        <authorList>
            <person name="Jaillon O."/>
            <person name="Aury J.-M."/>
            <person name="Brunet F."/>
            <person name="Petit J.-L."/>
            <person name="Stange-Thomann N."/>
            <person name="Mauceli E."/>
            <person name="Bouneau L."/>
            <person name="Fischer C."/>
            <person name="Ozouf-Costaz C."/>
            <person name="Bernot A."/>
            <person name="Nicaud S."/>
            <person name="Jaffe D."/>
            <person name="Fisher S."/>
            <person name="Lutfalla G."/>
            <person name="Dossat C."/>
            <person name="Segurens B."/>
            <person name="Dasilva C."/>
            <person name="Salanoubat M."/>
            <person name="Levy M."/>
            <person name="Boudet N."/>
            <person name="Castellano S."/>
            <person name="Anthouard V."/>
            <person name="Jubin C."/>
            <person name="Castelli V."/>
            <person name="Katinka M."/>
            <person name="Vacherie B."/>
            <person name="Biemont C."/>
            <person name="Skalli Z."/>
            <person name="Cattolico L."/>
            <person name="Poulain J."/>
            <person name="De Berardinis V."/>
            <person name="Cruaud C."/>
            <person name="Duprat S."/>
            <person name="Brottier P."/>
            <person name="Coutanceau J.-P."/>
            <person name="Gouzy J."/>
            <person name="Parra G."/>
            <person name="Lardier G."/>
            <person name="Chapple C."/>
            <person name="McKernan K.J."/>
            <person name="McEwan P."/>
            <person name="Bosak S."/>
            <person name="Kellis M."/>
            <person name="Volff J.-N."/>
            <person name="Guigo R."/>
            <person name="Zody M.C."/>
            <person name="Mesirov J."/>
            <person name="Lindblad-Toh K."/>
            <person name="Birren B."/>
            <person name="Nusbaum C."/>
            <person name="Kahn D."/>
            <person name="Robinson-Rechavi M."/>
            <person name="Laudet V."/>
            <person name="Schachter V."/>
            <person name="Quetier F."/>
            <person name="Saurin W."/>
            <person name="Scarpelli C."/>
            <person name="Wincker P."/>
            <person name="Lander E.S."/>
            <person name="Weissenbach J."/>
            <person name="Roest Crollius H."/>
        </authorList>
    </citation>
    <scope>NUCLEOTIDE SEQUENCE [LARGE SCALE GENOMIC DNA]</scope>
</reference>
<protein>
    <submittedName>
        <fullName evidence="2">(spotted green pufferfish) hypothetical protein</fullName>
    </submittedName>
</protein>
<dbReference type="EMBL" id="CAAE01015009">
    <property type="protein sequence ID" value="CAG09918.1"/>
    <property type="molecule type" value="Genomic_DNA"/>
</dbReference>
<reference evidence="2" key="2">
    <citation type="submission" date="2004-02" db="EMBL/GenBank/DDBJ databases">
        <authorList>
            <consortium name="Genoscope"/>
            <consortium name="Whitehead Institute Centre for Genome Research"/>
        </authorList>
    </citation>
    <scope>NUCLEOTIDE SEQUENCE</scope>
</reference>